<dbReference type="Pfam" id="PF00248">
    <property type="entry name" value="Aldo_ket_red"/>
    <property type="match status" value="1"/>
</dbReference>
<reference evidence="3" key="1">
    <citation type="submission" date="2022-11" db="EMBL/GenBank/DDBJ databases">
        <title>Genome Sequence of Cubamyces cubensis.</title>
        <authorList>
            <person name="Buettner E."/>
        </authorList>
    </citation>
    <scope>NUCLEOTIDE SEQUENCE</scope>
    <source>
        <strain evidence="3">MPL-01</strain>
    </source>
</reference>
<keyword evidence="4" id="KW-1185">Reference proteome</keyword>
<dbReference type="InterPro" id="IPR023210">
    <property type="entry name" value="NADP_OxRdtase_dom"/>
</dbReference>
<keyword evidence="1" id="KW-0560">Oxidoreductase</keyword>
<dbReference type="AlphaFoldDB" id="A0AAD7U3X7"/>
<dbReference type="CDD" id="cd19077">
    <property type="entry name" value="AKR_AKR8A1-2"/>
    <property type="match status" value="1"/>
</dbReference>
<evidence type="ECO:0000313" key="3">
    <source>
        <dbReference type="EMBL" id="KAJ8502138.1"/>
    </source>
</evidence>
<feature type="domain" description="NADP-dependent oxidoreductase" evidence="2">
    <location>
        <begin position="19"/>
        <end position="319"/>
    </location>
</feature>
<dbReference type="SUPFAM" id="SSF51430">
    <property type="entry name" value="NAD(P)-linked oxidoreductase"/>
    <property type="match status" value="1"/>
</dbReference>
<dbReference type="InterPro" id="IPR050791">
    <property type="entry name" value="Aldo-Keto_reductase"/>
</dbReference>
<dbReference type="PANTHER" id="PTHR43625:SF78">
    <property type="entry name" value="PYRIDOXAL REDUCTASE-RELATED"/>
    <property type="match status" value="1"/>
</dbReference>
<name>A0AAD7U3X7_9APHY</name>
<evidence type="ECO:0000259" key="2">
    <source>
        <dbReference type="Pfam" id="PF00248"/>
    </source>
</evidence>
<dbReference type="Proteomes" id="UP001215151">
    <property type="component" value="Unassembled WGS sequence"/>
</dbReference>
<protein>
    <recommendedName>
        <fullName evidence="2">NADP-dependent oxidoreductase domain-containing protein</fullName>
    </recommendedName>
</protein>
<organism evidence="3 4">
    <name type="scientific">Trametes cubensis</name>
    <dbReference type="NCBI Taxonomy" id="1111947"/>
    <lineage>
        <taxon>Eukaryota</taxon>
        <taxon>Fungi</taxon>
        <taxon>Dikarya</taxon>
        <taxon>Basidiomycota</taxon>
        <taxon>Agaricomycotina</taxon>
        <taxon>Agaricomycetes</taxon>
        <taxon>Polyporales</taxon>
        <taxon>Polyporaceae</taxon>
        <taxon>Trametes</taxon>
    </lineage>
</organism>
<gene>
    <name evidence="3" type="ORF">ONZ51_g228</name>
</gene>
<dbReference type="GO" id="GO:0016491">
    <property type="term" value="F:oxidoreductase activity"/>
    <property type="evidence" value="ECO:0007669"/>
    <property type="project" value="UniProtKB-KW"/>
</dbReference>
<evidence type="ECO:0000256" key="1">
    <source>
        <dbReference type="ARBA" id="ARBA00023002"/>
    </source>
</evidence>
<sequence>MVTTTTLGGTASNVITAKVIHGLMSMTWVPNPVPDEQAFAAIKAGVDSLPAGVKMVLNSAQFYGQGWTTANLELLSRFYEKYPEYADRTFLMVKGAYNPDKPGIDCSPENLRRSVDTCISALRGKKKIDVFQPARVDKAYTIEDIVKTLVELKNEGKFDHIGLSECSAATLRRAHAVHPIAIVEIEISPTSYEEETKKVIAAAAELDIAVAGYSPLGRGLLTGTIKKREDIDPQDHRAHMARFKEENLQHNLVIAEAITSLAAKKGCTPAQLCIAWVGSLGAKVLPLPGSARKERTLENLAGGDVILSEEEKKEVAHILETHPVKGGRYADDPSTDALLWG</sequence>
<comment type="caution">
    <text evidence="3">The sequence shown here is derived from an EMBL/GenBank/DDBJ whole genome shotgun (WGS) entry which is preliminary data.</text>
</comment>
<dbReference type="GO" id="GO:0005737">
    <property type="term" value="C:cytoplasm"/>
    <property type="evidence" value="ECO:0007669"/>
    <property type="project" value="TreeGrafter"/>
</dbReference>
<dbReference type="EMBL" id="JAPEVG010000002">
    <property type="protein sequence ID" value="KAJ8502138.1"/>
    <property type="molecule type" value="Genomic_DNA"/>
</dbReference>
<dbReference type="InterPro" id="IPR036812">
    <property type="entry name" value="NAD(P)_OxRdtase_dom_sf"/>
</dbReference>
<accession>A0AAD7U3X7</accession>
<dbReference type="Gene3D" id="3.20.20.100">
    <property type="entry name" value="NADP-dependent oxidoreductase domain"/>
    <property type="match status" value="1"/>
</dbReference>
<evidence type="ECO:0000313" key="4">
    <source>
        <dbReference type="Proteomes" id="UP001215151"/>
    </source>
</evidence>
<dbReference type="PANTHER" id="PTHR43625">
    <property type="entry name" value="AFLATOXIN B1 ALDEHYDE REDUCTASE"/>
    <property type="match status" value="1"/>
</dbReference>
<proteinExistence type="predicted"/>